<dbReference type="STRING" id="159449.B4N89_07700"/>
<keyword evidence="1" id="KW-0596">Phosphopantetheine</keyword>
<dbReference type="GO" id="GO:0000287">
    <property type="term" value="F:magnesium ion binding"/>
    <property type="evidence" value="ECO:0007669"/>
    <property type="project" value="InterPro"/>
</dbReference>
<dbReference type="SMART" id="SM00827">
    <property type="entry name" value="PKS_AT"/>
    <property type="match status" value="1"/>
</dbReference>
<dbReference type="InterPro" id="IPR014031">
    <property type="entry name" value="Ketoacyl_synth_C"/>
</dbReference>
<dbReference type="GO" id="GO:0004315">
    <property type="term" value="F:3-oxoacyl-[acyl-carrier-protein] synthase activity"/>
    <property type="evidence" value="ECO:0007669"/>
    <property type="project" value="InterPro"/>
</dbReference>
<dbReference type="EMBL" id="MWQN01000001">
    <property type="protein sequence ID" value="OPC80848.1"/>
    <property type="molecule type" value="Genomic_DNA"/>
</dbReference>
<dbReference type="SUPFAM" id="SSF53901">
    <property type="entry name" value="Thiolase-like"/>
    <property type="match status" value="1"/>
</dbReference>
<dbReference type="Proteomes" id="UP000190037">
    <property type="component" value="Unassembled WGS sequence"/>
</dbReference>
<dbReference type="Gene3D" id="3.40.366.10">
    <property type="entry name" value="Malonyl-Coenzyme A Acyl Carrier Protein, domain 2"/>
    <property type="match status" value="1"/>
</dbReference>
<dbReference type="PROSITE" id="PS52004">
    <property type="entry name" value="KS3_2"/>
    <property type="match status" value="1"/>
</dbReference>
<dbReference type="InterPro" id="IPR042104">
    <property type="entry name" value="PKS_dehydratase_sf"/>
</dbReference>
<sequence length="1513" mass="159185">MPAGRRVGGRMSARGPGPDDAAIVGIGAIFPGAAGPDALWRLIESGVDAITDVPPHRWDPALHYAPGTAGEPARGDRFYCRRGGFVDDLATFDPVRFGIMPAVVAGAEPDQLLALRAAAEAIADAGGEGRLPDRSRVGVVFGRGGYMGVATARLDQRVRTAYQLTSLLEELAPELDETRVAAIREAFQASLGPEQPEASIGLVPSFTASRIANRLDLGGPAYTLDAACATSLLALDQAAAELRSGRCDAVIAGAAHHCHIATLWSVFTQLRALSASEHIRPFDRTADGTLIAEGTGAVLLKRFADAERDGDRVYAVVRGVGVSSDGRAASLLSPLVDGQVRALEQAWRAAGLDPTEPDLLGLVEAHGTGTPVGDEAELVTLGKVFGPRVGDRPADVALGTIKSNIGHTMQASGMAGLLKAALALHHRTLPPTLHVDDPHPGFAGTRMRPQGRAEAWPVNPAGGRLAAVDAFGFGGVNAHAVLEQPPAGRAVALPIGSGRSAGEGRLPDVLTLAADSVPELLRLLADRAAGRAARTGSNTSAGPCRLAVADPTPKRLALAARAVERGVPWRGRAEIWFTPRPLLGSHAVNPGRVAFLFPGLEPEMSPRLDDLADAYGRPRPESTGAEDLVGRAVDALTAGRFLAAEFERAGLVPDLLAGHSMGEWTAMVVAGMYPRTAVDGFLASLRPDSLDVPDLVYAAVGCGVAVAERHVGAEPVVVSHDNCPNQSVVCGPADAVTEVLGRLRREGVMGGELPFRSGFHTPMWAPYLGQVADAFEQLPLCAPCLPVWSATSIAPYPTDAASVRELTVRHLLEPVRFRELIEELYAGGVRVFVQPGAGSLVGFVHDTLRGCDALAVAAHSTLRPGLAGFRRAVAALWVEGAAIEAREPVRTGLPATGRESGPAVDRAAVAPPAGPVVRLDLGSPVVALGPAAGPLRLTGASRPPTGSAHPVLAAFHATLAEAERTVAAAALAAGRVGEADAPGLPAPPPAGDSRRAYRFSLVDHPYVRDHCVYEQPEWWPDPADRFPVVPMTTLIRLAGDEALSAAGPGRVVVGYRDVRSLRWLPVAPPTDTELIRTSVDSDRIRIAFGRYMSAEVLLADEAAVRAAPTPDRAPLTGEGPAPVRAPDLYGDRWMFHGPGFAGVDQVLTVADDGIRGILRALPAPGALLDAAGQLLGHWMQLRLTTDRLVFPMSVAAIDGYGPEPEPGARLLATARIREVGPTTVRGDVELVDPGTGAVRIRVRDWVYRRFAADERVWPMKFTPHTTGIAEPQPEGWCLLRTRWPDPAAQDLVTRRYLDTAERAEFAAQAPRDRRGWLLRRVAAKDAARQHMWAHGHGPLYPAQVRIDTADPGRPLAHVVAEPDAPAPTPLHVSIAHDHRLGVAVAGPAPLGIAVARLDPDGPSPASGTPDGEWPASLVGSDTEPRGLWALRFRCAGEAAGRATGTDHVVTSARPLGPHAAELSVRPAEAGGAELLVHTRDVPDPDGTRIDHYVVAWTSTRQPGTSTTSHGSTR</sequence>
<evidence type="ECO:0000256" key="2">
    <source>
        <dbReference type="ARBA" id="ARBA00022553"/>
    </source>
</evidence>
<dbReference type="SUPFAM" id="SSF52151">
    <property type="entry name" value="FabD/lysophospholipase-like"/>
    <property type="match status" value="1"/>
</dbReference>
<keyword evidence="7" id="KW-1185">Reference proteome</keyword>
<dbReference type="InterPro" id="IPR014030">
    <property type="entry name" value="Ketoacyl_synth_N"/>
</dbReference>
<organism evidence="6 7">
    <name type="scientific">Embleya scabrispora</name>
    <dbReference type="NCBI Taxonomy" id="159449"/>
    <lineage>
        <taxon>Bacteria</taxon>
        <taxon>Bacillati</taxon>
        <taxon>Actinomycetota</taxon>
        <taxon>Actinomycetes</taxon>
        <taxon>Kitasatosporales</taxon>
        <taxon>Streptomycetaceae</taxon>
        <taxon>Embleya</taxon>
    </lineage>
</organism>
<dbReference type="InterPro" id="IPR037143">
    <property type="entry name" value="4-PPantetheinyl_Trfase_dom_sf"/>
</dbReference>
<reference evidence="6 7" key="1">
    <citation type="submission" date="2017-03" db="EMBL/GenBank/DDBJ databases">
        <title>Draft genome sequence of Streptomyces scabrisporus NF3, endophyte isolated from Amphipterygium adstringens.</title>
        <authorList>
            <person name="Vazquez M."/>
            <person name="Ceapa C.D."/>
            <person name="Rodriguez Luna D."/>
            <person name="Sanchez Esquivel S."/>
        </authorList>
    </citation>
    <scope>NUCLEOTIDE SEQUENCE [LARGE SCALE GENOMIC DNA]</scope>
    <source>
        <strain evidence="6 7">NF3</strain>
    </source>
</reference>
<dbReference type="CDD" id="cd00833">
    <property type="entry name" value="PKS"/>
    <property type="match status" value="1"/>
</dbReference>
<evidence type="ECO:0000313" key="6">
    <source>
        <dbReference type="EMBL" id="OPC80848.1"/>
    </source>
</evidence>
<keyword evidence="2" id="KW-0597">Phosphoprotein</keyword>
<dbReference type="InterPro" id="IPR016035">
    <property type="entry name" value="Acyl_Trfase/lysoPLipase"/>
</dbReference>
<dbReference type="SUPFAM" id="SSF56214">
    <property type="entry name" value="4'-phosphopantetheinyl transferase"/>
    <property type="match status" value="1"/>
</dbReference>
<dbReference type="PANTHER" id="PTHR43775">
    <property type="entry name" value="FATTY ACID SYNTHASE"/>
    <property type="match status" value="1"/>
</dbReference>
<dbReference type="PANTHER" id="PTHR43775:SF37">
    <property type="entry name" value="SI:DKEY-61P9.11"/>
    <property type="match status" value="1"/>
</dbReference>
<dbReference type="InterPro" id="IPR001227">
    <property type="entry name" value="Ac_transferase_dom_sf"/>
</dbReference>
<dbReference type="Pfam" id="PF00109">
    <property type="entry name" value="ketoacyl-synt"/>
    <property type="match status" value="1"/>
</dbReference>
<protein>
    <recommendedName>
        <fullName evidence="5">Ketosynthase family 3 (KS3) domain-containing protein</fullName>
    </recommendedName>
</protein>
<dbReference type="SMART" id="SM00825">
    <property type="entry name" value="PKS_KS"/>
    <property type="match status" value="1"/>
</dbReference>
<dbReference type="SUPFAM" id="SSF55048">
    <property type="entry name" value="Probable ACP-binding domain of malonyl-CoA ACP transacylase"/>
    <property type="match status" value="1"/>
</dbReference>
<name>A0A1T3NVM5_9ACTN</name>
<evidence type="ECO:0000256" key="1">
    <source>
        <dbReference type="ARBA" id="ARBA00022450"/>
    </source>
</evidence>
<dbReference type="InterPro" id="IPR018201">
    <property type="entry name" value="Ketoacyl_synth_AS"/>
</dbReference>
<comment type="caution">
    <text evidence="6">The sequence shown here is derived from an EMBL/GenBank/DDBJ whole genome shotgun (WGS) entry which is preliminary data.</text>
</comment>
<proteinExistence type="predicted"/>
<dbReference type="InterPro" id="IPR020841">
    <property type="entry name" value="PKS_Beta-ketoAc_synthase_dom"/>
</dbReference>
<dbReference type="GO" id="GO:0071770">
    <property type="term" value="P:DIM/DIP cell wall layer assembly"/>
    <property type="evidence" value="ECO:0007669"/>
    <property type="project" value="TreeGrafter"/>
</dbReference>
<dbReference type="Gene3D" id="3.10.129.110">
    <property type="entry name" value="Polyketide synthase dehydratase"/>
    <property type="match status" value="1"/>
</dbReference>
<dbReference type="Gene3D" id="3.90.470.20">
    <property type="entry name" value="4'-phosphopantetheinyl transferase domain"/>
    <property type="match status" value="1"/>
</dbReference>
<dbReference type="GO" id="GO:0006633">
    <property type="term" value="P:fatty acid biosynthetic process"/>
    <property type="evidence" value="ECO:0007669"/>
    <property type="project" value="InterPro"/>
</dbReference>
<dbReference type="InterPro" id="IPR016036">
    <property type="entry name" value="Malonyl_transacylase_ACP-bd"/>
</dbReference>
<dbReference type="InterPro" id="IPR050091">
    <property type="entry name" value="PKS_NRPS_Biosynth_Enz"/>
</dbReference>
<dbReference type="GO" id="GO:0005886">
    <property type="term" value="C:plasma membrane"/>
    <property type="evidence" value="ECO:0007669"/>
    <property type="project" value="TreeGrafter"/>
</dbReference>
<dbReference type="InterPro" id="IPR014043">
    <property type="entry name" value="Acyl_transferase_dom"/>
</dbReference>
<keyword evidence="3" id="KW-0808">Transferase</keyword>
<feature type="domain" description="Ketosynthase family 3 (KS3)" evidence="5">
    <location>
        <begin position="18"/>
        <end position="484"/>
    </location>
</feature>
<evidence type="ECO:0000256" key="3">
    <source>
        <dbReference type="ARBA" id="ARBA00022679"/>
    </source>
</evidence>
<dbReference type="PROSITE" id="PS00606">
    <property type="entry name" value="KS3_1"/>
    <property type="match status" value="1"/>
</dbReference>
<dbReference type="Pfam" id="PF02801">
    <property type="entry name" value="Ketoacyl-synt_C"/>
    <property type="match status" value="1"/>
</dbReference>
<gene>
    <name evidence="6" type="ORF">B4N89_07700</name>
</gene>
<accession>A0A1T3NVM5</accession>
<dbReference type="GO" id="GO:0008897">
    <property type="term" value="F:holo-[acyl-carrier-protein] synthase activity"/>
    <property type="evidence" value="ECO:0007669"/>
    <property type="project" value="InterPro"/>
</dbReference>
<dbReference type="Pfam" id="PF00698">
    <property type="entry name" value="Acyl_transf_1"/>
    <property type="match status" value="1"/>
</dbReference>
<evidence type="ECO:0000259" key="5">
    <source>
        <dbReference type="PROSITE" id="PS52004"/>
    </source>
</evidence>
<dbReference type="InterPro" id="IPR016039">
    <property type="entry name" value="Thiolase-like"/>
</dbReference>
<evidence type="ECO:0000256" key="4">
    <source>
        <dbReference type="ARBA" id="ARBA00023315"/>
    </source>
</evidence>
<dbReference type="Gene3D" id="3.40.47.10">
    <property type="match status" value="1"/>
</dbReference>
<keyword evidence="4" id="KW-0012">Acyltransferase</keyword>
<dbReference type="GO" id="GO:0005737">
    <property type="term" value="C:cytoplasm"/>
    <property type="evidence" value="ECO:0007669"/>
    <property type="project" value="TreeGrafter"/>
</dbReference>
<evidence type="ECO:0000313" key="7">
    <source>
        <dbReference type="Proteomes" id="UP000190037"/>
    </source>
</evidence>
<dbReference type="GO" id="GO:0004312">
    <property type="term" value="F:fatty acid synthase activity"/>
    <property type="evidence" value="ECO:0007669"/>
    <property type="project" value="TreeGrafter"/>
</dbReference>